<dbReference type="SUPFAM" id="SSF53448">
    <property type="entry name" value="Nucleotide-diphospho-sugar transferases"/>
    <property type="match status" value="1"/>
</dbReference>
<dbReference type="PANTHER" id="PTHR43685">
    <property type="entry name" value="GLYCOSYLTRANSFERASE"/>
    <property type="match status" value="1"/>
</dbReference>
<sequence length="297" mass="33424">MPVYNRARQVTAAIQSVLDQQFDDFELIVVDDGSTDGTLEVLKAIEDRRLRVLTSPRNAGGNAARNRGIEASRAPLLAFLDSDDCYLPNKLGYLNDYFAAHPDVDVLLDSFIKRYRPERDRPDVNLRNPVLDSNDAILEALFTRRIWKATPGIAVRRDAALRAGKFDPSLRRRQDFDFILRLAAVARCATTDELLWIKTYSTDAISGQLDNFAGSTLSFLERHPEYRDNPAYRSGLAHDLGRHFVRLGKRRQWAQALRDAKLLSSTLGVVPLVRLTVEGAGLFRSRRRAIRGKASTG</sequence>
<accession>A0ABT0RRD7</accession>
<dbReference type="GO" id="GO:0016757">
    <property type="term" value="F:glycosyltransferase activity"/>
    <property type="evidence" value="ECO:0007669"/>
    <property type="project" value="UniProtKB-KW"/>
</dbReference>
<reference evidence="2 3" key="1">
    <citation type="submission" date="2022-05" db="EMBL/GenBank/DDBJ databases">
        <authorList>
            <person name="Jo J.-H."/>
            <person name="Im W.-T."/>
        </authorList>
    </citation>
    <scope>NUCLEOTIDE SEQUENCE [LARGE SCALE GENOMIC DNA]</scope>
    <source>
        <strain evidence="2 3">NSE70-1</strain>
    </source>
</reference>
<evidence type="ECO:0000259" key="1">
    <source>
        <dbReference type="Pfam" id="PF00535"/>
    </source>
</evidence>
<protein>
    <submittedName>
        <fullName evidence="2">Glycosyltransferase</fullName>
        <ecNumber evidence="2">2.4.-.-</ecNumber>
    </submittedName>
</protein>
<dbReference type="InterPro" id="IPR001173">
    <property type="entry name" value="Glyco_trans_2-like"/>
</dbReference>
<evidence type="ECO:0000313" key="3">
    <source>
        <dbReference type="Proteomes" id="UP001203410"/>
    </source>
</evidence>
<dbReference type="EMBL" id="JAMGBA010000001">
    <property type="protein sequence ID" value="MCL6697580.1"/>
    <property type="molecule type" value="Genomic_DNA"/>
</dbReference>
<keyword evidence="3" id="KW-1185">Reference proteome</keyword>
<feature type="domain" description="Glycosyltransferase 2-like" evidence="1">
    <location>
        <begin position="1"/>
        <end position="118"/>
    </location>
</feature>
<gene>
    <name evidence="2" type="ORF">LZ496_02110</name>
</gene>
<organism evidence="2 3">
    <name type="scientific">Sphingomonas caseinilyticus</name>
    <dbReference type="NCBI Taxonomy" id="2908205"/>
    <lineage>
        <taxon>Bacteria</taxon>
        <taxon>Pseudomonadati</taxon>
        <taxon>Pseudomonadota</taxon>
        <taxon>Alphaproteobacteria</taxon>
        <taxon>Sphingomonadales</taxon>
        <taxon>Sphingomonadaceae</taxon>
        <taxon>Sphingomonas</taxon>
    </lineage>
</organism>
<keyword evidence="2" id="KW-0328">Glycosyltransferase</keyword>
<dbReference type="PANTHER" id="PTHR43685:SF11">
    <property type="entry name" value="GLYCOSYLTRANSFERASE TAGX-RELATED"/>
    <property type="match status" value="1"/>
</dbReference>
<dbReference type="EC" id="2.4.-.-" evidence="2"/>
<dbReference type="InterPro" id="IPR050834">
    <property type="entry name" value="Glycosyltransf_2"/>
</dbReference>
<dbReference type="Pfam" id="PF00535">
    <property type="entry name" value="Glycos_transf_2"/>
    <property type="match status" value="1"/>
</dbReference>
<dbReference type="InterPro" id="IPR029044">
    <property type="entry name" value="Nucleotide-diphossugar_trans"/>
</dbReference>
<dbReference type="Gene3D" id="3.90.550.10">
    <property type="entry name" value="Spore Coat Polysaccharide Biosynthesis Protein SpsA, Chain A"/>
    <property type="match status" value="1"/>
</dbReference>
<evidence type="ECO:0000313" key="2">
    <source>
        <dbReference type="EMBL" id="MCL6697580.1"/>
    </source>
</evidence>
<keyword evidence="2" id="KW-0808">Transferase</keyword>
<dbReference type="Proteomes" id="UP001203410">
    <property type="component" value="Unassembled WGS sequence"/>
</dbReference>
<name>A0ABT0RRD7_9SPHN</name>
<proteinExistence type="predicted"/>
<comment type="caution">
    <text evidence="2">The sequence shown here is derived from an EMBL/GenBank/DDBJ whole genome shotgun (WGS) entry which is preliminary data.</text>
</comment>